<feature type="region of interest" description="Disordered" evidence="1">
    <location>
        <begin position="36"/>
        <end position="82"/>
    </location>
</feature>
<proteinExistence type="predicted"/>
<evidence type="ECO:0000313" key="3">
    <source>
        <dbReference type="Proteomes" id="UP001500280"/>
    </source>
</evidence>
<evidence type="ECO:0000256" key="1">
    <source>
        <dbReference type="SAM" id="MobiDB-lite"/>
    </source>
</evidence>
<name>A0ABN2H1V3_9ACTN</name>
<protein>
    <submittedName>
        <fullName evidence="2">Uncharacterized protein</fullName>
    </submittedName>
</protein>
<accession>A0ABN2H1V3</accession>
<dbReference type="Proteomes" id="UP001500280">
    <property type="component" value="Unassembled WGS sequence"/>
</dbReference>
<dbReference type="EMBL" id="BAAANF010000008">
    <property type="protein sequence ID" value="GAA1680563.1"/>
    <property type="molecule type" value="Genomic_DNA"/>
</dbReference>
<organism evidence="2 3">
    <name type="scientific">Kribbella yunnanensis</name>
    <dbReference type="NCBI Taxonomy" id="190194"/>
    <lineage>
        <taxon>Bacteria</taxon>
        <taxon>Bacillati</taxon>
        <taxon>Actinomycetota</taxon>
        <taxon>Actinomycetes</taxon>
        <taxon>Propionibacteriales</taxon>
        <taxon>Kribbellaceae</taxon>
        <taxon>Kribbella</taxon>
    </lineage>
</organism>
<comment type="caution">
    <text evidence="2">The sequence shown here is derived from an EMBL/GenBank/DDBJ whole genome shotgun (WGS) entry which is preliminary data.</text>
</comment>
<sequence length="82" mass="9107">MRPSAGHLEDVLRAVQLSHDLHVRLACQHRGQCTSHHRAAVAESHSDHRMPPSRPSPHLPAYRPRNGENQLPDGGARVSINE</sequence>
<evidence type="ECO:0000313" key="2">
    <source>
        <dbReference type="EMBL" id="GAA1680563.1"/>
    </source>
</evidence>
<keyword evidence="3" id="KW-1185">Reference proteome</keyword>
<gene>
    <name evidence="2" type="ORF">GCM10009745_25730</name>
</gene>
<reference evidence="2 3" key="1">
    <citation type="journal article" date="2019" name="Int. J. Syst. Evol. Microbiol.">
        <title>The Global Catalogue of Microorganisms (GCM) 10K type strain sequencing project: providing services to taxonomists for standard genome sequencing and annotation.</title>
        <authorList>
            <consortium name="The Broad Institute Genomics Platform"/>
            <consortium name="The Broad Institute Genome Sequencing Center for Infectious Disease"/>
            <person name="Wu L."/>
            <person name="Ma J."/>
        </authorList>
    </citation>
    <scope>NUCLEOTIDE SEQUENCE [LARGE SCALE GENOMIC DNA]</scope>
    <source>
        <strain evidence="2 3">JCM 14307</strain>
    </source>
</reference>